<keyword evidence="2" id="KW-1185">Reference proteome</keyword>
<comment type="caution">
    <text evidence="1">The sequence shown here is derived from an EMBL/GenBank/DDBJ whole genome shotgun (WGS) entry which is preliminary data.</text>
</comment>
<proteinExistence type="predicted"/>
<accession>A0AAV5LTZ3</accession>
<dbReference type="Proteomes" id="UP001054252">
    <property type="component" value="Unassembled WGS sequence"/>
</dbReference>
<evidence type="ECO:0000313" key="2">
    <source>
        <dbReference type="Proteomes" id="UP001054252"/>
    </source>
</evidence>
<dbReference type="AlphaFoldDB" id="A0AAV5LTZ3"/>
<dbReference type="EMBL" id="BPVZ01000139">
    <property type="protein sequence ID" value="GKV40218.1"/>
    <property type="molecule type" value="Genomic_DNA"/>
</dbReference>
<organism evidence="1 2">
    <name type="scientific">Rubroshorea leprosula</name>
    <dbReference type="NCBI Taxonomy" id="152421"/>
    <lineage>
        <taxon>Eukaryota</taxon>
        <taxon>Viridiplantae</taxon>
        <taxon>Streptophyta</taxon>
        <taxon>Embryophyta</taxon>
        <taxon>Tracheophyta</taxon>
        <taxon>Spermatophyta</taxon>
        <taxon>Magnoliopsida</taxon>
        <taxon>eudicotyledons</taxon>
        <taxon>Gunneridae</taxon>
        <taxon>Pentapetalae</taxon>
        <taxon>rosids</taxon>
        <taxon>malvids</taxon>
        <taxon>Malvales</taxon>
        <taxon>Dipterocarpaceae</taxon>
        <taxon>Rubroshorea</taxon>
    </lineage>
</organism>
<gene>
    <name evidence="1" type="ORF">SLEP1_g47887</name>
</gene>
<sequence length="76" mass="8534">MFSDFPSSIPVTFLQFLPGSQRYRHPSVTIQIPVSFPALCLGNRGLGEARRIRPLCCPSSVFSWSYNVEDEISVDL</sequence>
<reference evidence="1 2" key="1">
    <citation type="journal article" date="2021" name="Commun. Biol.">
        <title>The genome of Shorea leprosula (Dipterocarpaceae) highlights the ecological relevance of drought in aseasonal tropical rainforests.</title>
        <authorList>
            <person name="Ng K.K.S."/>
            <person name="Kobayashi M.J."/>
            <person name="Fawcett J.A."/>
            <person name="Hatakeyama M."/>
            <person name="Paape T."/>
            <person name="Ng C.H."/>
            <person name="Ang C.C."/>
            <person name="Tnah L.H."/>
            <person name="Lee C.T."/>
            <person name="Nishiyama T."/>
            <person name="Sese J."/>
            <person name="O'Brien M.J."/>
            <person name="Copetti D."/>
            <person name="Mohd Noor M.I."/>
            <person name="Ong R.C."/>
            <person name="Putra M."/>
            <person name="Sireger I.Z."/>
            <person name="Indrioko S."/>
            <person name="Kosugi Y."/>
            <person name="Izuno A."/>
            <person name="Isagi Y."/>
            <person name="Lee S.L."/>
            <person name="Shimizu K.K."/>
        </authorList>
    </citation>
    <scope>NUCLEOTIDE SEQUENCE [LARGE SCALE GENOMIC DNA]</scope>
    <source>
        <strain evidence="1">214</strain>
    </source>
</reference>
<protein>
    <submittedName>
        <fullName evidence="1">Uncharacterized protein</fullName>
    </submittedName>
</protein>
<name>A0AAV5LTZ3_9ROSI</name>
<evidence type="ECO:0000313" key="1">
    <source>
        <dbReference type="EMBL" id="GKV40218.1"/>
    </source>
</evidence>